<dbReference type="EMBL" id="AMZH03002336">
    <property type="protein sequence ID" value="RRT75932.1"/>
    <property type="molecule type" value="Genomic_DNA"/>
</dbReference>
<gene>
    <name evidence="1" type="ORF">B296_00030751</name>
</gene>
<dbReference type="AlphaFoldDB" id="A0A427AIF9"/>
<comment type="caution">
    <text evidence="1">The sequence shown here is derived from an EMBL/GenBank/DDBJ whole genome shotgun (WGS) entry which is preliminary data.</text>
</comment>
<reference evidence="1 2" key="1">
    <citation type="journal article" date="2014" name="Agronomy (Basel)">
        <title>A Draft Genome Sequence for Ensete ventricosum, the Drought-Tolerant Tree Against Hunger.</title>
        <authorList>
            <person name="Harrison J."/>
            <person name="Moore K.A."/>
            <person name="Paszkiewicz K."/>
            <person name="Jones T."/>
            <person name="Grant M."/>
            <person name="Ambacheew D."/>
            <person name="Muzemil S."/>
            <person name="Studholme D.J."/>
        </authorList>
    </citation>
    <scope>NUCLEOTIDE SEQUENCE [LARGE SCALE GENOMIC DNA]</scope>
</reference>
<sequence length="127" mass="14702">MERHDPTLAFTRVLCLWPLYKESFVSPLHIPSSILTSFMWLGHFINFFQVAPAHRFALSLWWPSRPAFHGSAFVEFDLHIDSTCAFVWSCLGSLPHLISQCIHQCITSCEIMRPRCSLDPLSFMELF</sequence>
<dbReference type="Proteomes" id="UP000287651">
    <property type="component" value="Unassembled WGS sequence"/>
</dbReference>
<accession>A0A427AIF9</accession>
<proteinExistence type="predicted"/>
<evidence type="ECO:0000313" key="2">
    <source>
        <dbReference type="Proteomes" id="UP000287651"/>
    </source>
</evidence>
<name>A0A427AIF9_ENSVE</name>
<protein>
    <submittedName>
        <fullName evidence="1">Uncharacterized protein</fullName>
    </submittedName>
</protein>
<evidence type="ECO:0000313" key="1">
    <source>
        <dbReference type="EMBL" id="RRT75932.1"/>
    </source>
</evidence>
<organism evidence="1 2">
    <name type="scientific">Ensete ventricosum</name>
    <name type="common">Abyssinian banana</name>
    <name type="synonym">Musa ensete</name>
    <dbReference type="NCBI Taxonomy" id="4639"/>
    <lineage>
        <taxon>Eukaryota</taxon>
        <taxon>Viridiplantae</taxon>
        <taxon>Streptophyta</taxon>
        <taxon>Embryophyta</taxon>
        <taxon>Tracheophyta</taxon>
        <taxon>Spermatophyta</taxon>
        <taxon>Magnoliopsida</taxon>
        <taxon>Liliopsida</taxon>
        <taxon>Zingiberales</taxon>
        <taxon>Musaceae</taxon>
        <taxon>Ensete</taxon>
    </lineage>
</organism>